<dbReference type="Proteomes" id="UP000249016">
    <property type="component" value="Unassembled WGS sequence"/>
</dbReference>
<dbReference type="PANTHER" id="PTHR34818">
    <property type="entry name" value="PROTEIN BLI-3"/>
    <property type="match status" value="1"/>
</dbReference>
<dbReference type="AlphaFoldDB" id="A0A327NVC9"/>
<dbReference type="Pfam" id="PF16242">
    <property type="entry name" value="Pyrid_ox_like"/>
    <property type="match status" value="1"/>
</dbReference>
<dbReference type="Gene3D" id="2.30.110.10">
    <property type="entry name" value="Electron Transport, Fmn-binding Protein, Chain A"/>
    <property type="match status" value="1"/>
</dbReference>
<dbReference type="InterPro" id="IPR038725">
    <property type="entry name" value="YdaG_split_barrel_FMN-bd"/>
</dbReference>
<dbReference type="SUPFAM" id="SSF50475">
    <property type="entry name" value="FMN-binding split barrel"/>
    <property type="match status" value="1"/>
</dbReference>
<comment type="caution">
    <text evidence="2">The sequence shown here is derived from an EMBL/GenBank/DDBJ whole genome shotgun (WGS) entry which is preliminary data.</text>
</comment>
<dbReference type="EMBL" id="QLII01000001">
    <property type="protein sequence ID" value="RAI77804.1"/>
    <property type="molecule type" value="Genomic_DNA"/>
</dbReference>
<evidence type="ECO:0000313" key="2">
    <source>
        <dbReference type="EMBL" id="RAI77804.1"/>
    </source>
</evidence>
<sequence>METKEQENKSLSKVRDMIEDIRIAMMTTVDEQGNLVSRPMAVQQVDEDGTIWFFTKRSAPKVDQIDQHDHRINLSFAAVSDADYVSISGKAEEFDDQTKIDELWNPIAKAWFPEGKDDPELTLLKVHIDMAEYWSANDSRMIRLIQQATAAITGNPPKMGENEKIYN</sequence>
<dbReference type="InterPro" id="IPR052917">
    <property type="entry name" value="Stress-Dev_Protein"/>
</dbReference>
<dbReference type="RefSeq" id="WP_111348832.1">
    <property type="nucleotide sequence ID" value="NZ_QLII01000001.1"/>
</dbReference>
<proteinExistence type="predicted"/>
<protein>
    <submittedName>
        <fullName evidence="2">Pyridoxamine 5'-phosphate oxidase</fullName>
    </submittedName>
</protein>
<keyword evidence="3" id="KW-1185">Reference proteome</keyword>
<dbReference type="InterPro" id="IPR012349">
    <property type="entry name" value="Split_barrel_FMN-bd"/>
</dbReference>
<gene>
    <name evidence="2" type="ORF">HMF3257_33320</name>
</gene>
<dbReference type="OrthoDB" id="1432662at2"/>
<accession>A0A327NVC9</accession>
<evidence type="ECO:0000259" key="1">
    <source>
        <dbReference type="Pfam" id="PF16242"/>
    </source>
</evidence>
<reference evidence="2 3" key="1">
    <citation type="submission" date="2018-06" db="EMBL/GenBank/DDBJ databases">
        <title>Spirosoma sp. HMF3257 Genome sequencing and assembly.</title>
        <authorList>
            <person name="Kang H."/>
            <person name="Cha I."/>
            <person name="Kim H."/>
            <person name="Kang J."/>
            <person name="Joh K."/>
        </authorList>
    </citation>
    <scope>NUCLEOTIDE SEQUENCE [LARGE SCALE GENOMIC DNA]</scope>
    <source>
        <strain evidence="2 3">HMF3257</strain>
    </source>
</reference>
<dbReference type="PANTHER" id="PTHR34818:SF1">
    <property type="entry name" value="PROTEIN BLI-3"/>
    <property type="match status" value="1"/>
</dbReference>
<organism evidence="2 3">
    <name type="scientific">Spirosoma telluris</name>
    <dbReference type="NCBI Taxonomy" id="2183553"/>
    <lineage>
        <taxon>Bacteria</taxon>
        <taxon>Pseudomonadati</taxon>
        <taxon>Bacteroidota</taxon>
        <taxon>Cytophagia</taxon>
        <taxon>Cytophagales</taxon>
        <taxon>Cytophagaceae</taxon>
        <taxon>Spirosoma</taxon>
    </lineage>
</organism>
<name>A0A327NVC9_9BACT</name>
<evidence type="ECO:0000313" key="3">
    <source>
        <dbReference type="Proteomes" id="UP000249016"/>
    </source>
</evidence>
<feature type="domain" description="General stress protein FMN-binding split barrel" evidence="1">
    <location>
        <begin position="11"/>
        <end position="156"/>
    </location>
</feature>